<proteinExistence type="predicted"/>
<dbReference type="PANTHER" id="PTHR44591">
    <property type="entry name" value="STRESS RESPONSE REGULATOR PROTEIN 1"/>
    <property type="match status" value="1"/>
</dbReference>
<dbReference type="SUPFAM" id="SSF52172">
    <property type="entry name" value="CheY-like"/>
    <property type="match status" value="2"/>
</dbReference>
<evidence type="ECO:0000256" key="1">
    <source>
        <dbReference type="ARBA" id="ARBA00022553"/>
    </source>
</evidence>
<evidence type="ECO:0000313" key="2">
    <source>
        <dbReference type="EMBL" id="CAH2030206.1"/>
    </source>
</evidence>
<protein>
    <submittedName>
        <fullName evidence="2">Response regulator receiver domain-containing protein</fullName>
    </submittedName>
</protein>
<evidence type="ECO:0000313" key="3">
    <source>
        <dbReference type="Proteomes" id="UP001295463"/>
    </source>
</evidence>
<dbReference type="EMBL" id="OW150024">
    <property type="protein sequence ID" value="CAH2030206.1"/>
    <property type="molecule type" value="Genomic_DNA"/>
</dbReference>
<dbReference type="InterPro" id="IPR050595">
    <property type="entry name" value="Bact_response_regulator"/>
</dbReference>
<dbReference type="InterPro" id="IPR011006">
    <property type="entry name" value="CheY-like_superfamily"/>
</dbReference>
<name>A0ABM9D734_9BACT</name>
<gene>
    <name evidence="2" type="ORF">GEAMG1_0384</name>
</gene>
<dbReference type="RefSeq" id="WP_305731158.1">
    <property type="nucleotide sequence ID" value="NZ_OW150024.1"/>
</dbReference>
<accession>A0ABM9D734</accession>
<keyword evidence="1" id="KW-0597">Phosphoprotein</keyword>
<dbReference type="Proteomes" id="UP001295463">
    <property type="component" value="Chromosome"/>
</dbReference>
<keyword evidence="3" id="KW-1185">Reference proteome</keyword>
<sequence length="249" mass="27852">MGEASRQRCLWIMGVSPDSGREAIVREYLTMAGYRTCVGTYDDLLRSEPERPLGIVLDISPHSADGWGLLLRIKGSPETRNIPVMPVFLSETGKVGGVFPVAGFFVAPIDPEYVSDRLTALGLTDDVETWDLQALLVTRAGDESLAKTLTAVGYDVVNGYTAKEALALVSLHPKFLAFCSLHLPDMCAFELLEKFRLFPYSRNMPVFILLKKEMKEGEKQAISREVAHLIRKKQLTAEEFLRYLPKRTK</sequence>
<dbReference type="PANTHER" id="PTHR44591:SF25">
    <property type="entry name" value="CHEMOTAXIS TWO-COMPONENT RESPONSE REGULATOR"/>
    <property type="match status" value="1"/>
</dbReference>
<reference evidence="2 3" key="1">
    <citation type="submission" date="2022-03" db="EMBL/GenBank/DDBJ databases">
        <authorList>
            <person name="Koch H."/>
        </authorList>
    </citation>
    <scope>NUCLEOTIDE SEQUENCE [LARGE SCALE GENOMIC DNA]</scope>
    <source>
        <strain evidence="2 3">G1</strain>
    </source>
</reference>
<organism evidence="2 3">
    <name type="scientific">Trichlorobacter ammonificans</name>
    <dbReference type="NCBI Taxonomy" id="2916410"/>
    <lineage>
        <taxon>Bacteria</taxon>
        <taxon>Pseudomonadati</taxon>
        <taxon>Thermodesulfobacteriota</taxon>
        <taxon>Desulfuromonadia</taxon>
        <taxon>Geobacterales</taxon>
        <taxon>Geobacteraceae</taxon>
        <taxon>Trichlorobacter</taxon>
    </lineage>
</organism>
<dbReference type="Gene3D" id="3.40.50.2300">
    <property type="match status" value="1"/>
</dbReference>